<evidence type="ECO:0000256" key="3">
    <source>
        <dbReference type="ARBA" id="ARBA00022448"/>
    </source>
</evidence>
<keyword evidence="6 8" id="KW-1133">Transmembrane helix</keyword>
<feature type="transmembrane region" description="Helical" evidence="9">
    <location>
        <begin position="296"/>
        <end position="317"/>
    </location>
</feature>
<dbReference type="InterPro" id="IPR004706">
    <property type="entry name" value="Arsenical-R_Acr3"/>
</dbReference>
<feature type="transmembrane region" description="Helical" evidence="9">
    <location>
        <begin position="119"/>
        <end position="138"/>
    </location>
</feature>
<dbReference type="PIRSF" id="PIRSF005508">
    <property type="entry name" value="Acr3"/>
    <property type="match status" value="1"/>
</dbReference>
<evidence type="ECO:0000256" key="5">
    <source>
        <dbReference type="ARBA" id="ARBA00022692"/>
    </source>
</evidence>
<feature type="transmembrane region" description="Helical" evidence="9">
    <location>
        <begin position="150"/>
        <end position="172"/>
    </location>
</feature>
<evidence type="ECO:0000313" key="10">
    <source>
        <dbReference type="EMBL" id="MCP1727419.1"/>
    </source>
</evidence>
<feature type="transmembrane region" description="Helical" evidence="9">
    <location>
        <begin position="262"/>
        <end position="284"/>
    </location>
</feature>
<evidence type="ECO:0000256" key="2">
    <source>
        <dbReference type="ARBA" id="ARBA00010110"/>
    </source>
</evidence>
<evidence type="ECO:0000256" key="6">
    <source>
        <dbReference type="ARBA" id="ARBA00022989"/>
    </source>
</evidence>
<name>A0ABT1G801_9GAMM</name>
<keyword evidence="7 8" id="KW-0472">Membrane</keyword>
<organism evidence="10 11">
    <name type="scientific">Natronospira proteinivora</name>
    <dbReference type="NCBI Taxonomy" id="1807133"/>
    <lineage>
        <taxon>Bacteria</taxon>
        <taxon>Pseudomonadati</taxon>
        <taxon>Pseudomonadota</taxon>
        <taxon>Gammaproteobacteria</taxon>
        <taxon>Natronospirales</taxon>
        <taxon>Natronospiraceae</taxon>
        <taxon>Natronospira</taxon>
    </lineage>
</organism>
<dbReference type="InterPro" id="IPR038770">
    <property type="entry name" value="Na+/solute_symporter_sf"/>
</dbReference>
<dbReference type="PANTHER" id="PTHR43057">
    <property type="entry name" value="ARSENITE EFFLUX TRANSPORTER"/>
    <property type="match status" value="1"/>
</dbReference>
<dbReference type="Proteomes" id="UP001523550">
    <property type="component" value="Unassembled WGS sequence"/>
</dbReference>
<evidence type="ECO:0000256" key="9">
    <source>
        <dbReference type="SAM" id="Phobius"/>
    </source>
</evidence>
<keyword evidence="11" id="KW-1185">Reference proteome</keyword>
<evidence type="ECO:0000256" key="7">
    <source>
        <dbReference type="ARBA" id="ARBA00023136"/>
    </source>
</evidence>
<reference evidence="10 11" key="1">
    <citation type="submission" date="2022-03" db="EMBL/GenBank/DDBJ databases">
        <title>Genomic Encyclopedia of Type Strains, Phase III (KMG-III): the genomes of soil and plant-associated and newly described type strains.</title>
        <authorList>
            <person name="Whitman W."/>
        </authorList>
    </citation>
    <scope>NUCLEOTIDE SEQUENCE [LARGE SCALE GENOMIC DNA]</scope>
    <source>
        <strain evidence="10 11">BSker1</strain>
    </source>
</reference>
<accession>A0ABT1G801</accession>
<keyword evidence="3 8" id="KW-0813">Transport</keyword>
<feature type="transmembrane region" description="Helical" evidence="9">
    <location>
        <begin position="227"/>
        <end position="250"/>
    </location>
</feature>
<gene>
    <name evidence="10" type="ORF">J2T60_001384</name>
</gene>
<keyword evidence="5 8" id="KW-0812">Transmembrane</keyword>
<comment type="similarity">
    <text evidence="2 8">Belongs to the arsenical resistance-3 (ACR3) (TC 2.A.59) family.</text>
</comment>
<dbReference type="NCBIfam" id="TIGR00832">
    <property type="entry name" value="acr3"/>
    <property type="match status" value="1"/>
</dbReference>
<feature type="transmembrane region" description="Helical" evidence="9">
    <location>
        <begin position="56"/>
        <end position="77"/>
    </location>
</feature>
<dbReference type="EMBL" id="JALJYF010000001">
    <property type="protein sequence ID" value="MCP1727419.1"/>
    <property type="molecule type" value="Genomic_DNA"/>
</dbReference>
<feature type="transmembrane region" description="Helical" evidence="9">
    <location>
        <begin position="23"/>
        <end position="44"/>
    </location>
</feature>
<proteinExistence type="inferred from homology"/>
<dbReference type="PANTHER" id="PTHR43057:SF1">
    <property type="entry name" value="ARSENICAL-RESISTANCE PROTEIN 3"/>
    <property type="match status" value="1"/>
</dbReference>
<evidence type="ECO:0000256" key="4">
    <source>
        <dbReference type="ARBA" id="ARBA00022475"/>
    </source>
</evidence>
<evidence type="ECO:0000256" key="1">
    <source>
        <dbReference type="ARBA" id="ARBA00004651"/>
    </source>
</evidence>
<evidence type="ECO:0000256" key="8">
    <source>
        <dbReference type="PIRNR" id="PIRNR005508"/>
    </source>
</evidence>
<feature type="transmembrane region" description="Helical" evidence="9">
    <location>
        <begin position="323"/>
        <end position="348"/>
    </location>
</feature>
<dbReference type="Gene3D" id="1.20.1530.20">
    <property type="match status" value="1"/>
</dbReference>
<dbReference type="InterPro" id="IPR002657">
    <property type="entry name" value="BilAc:Na_symport/Acr3"/>
</dbReference>
<comment type="subcellular location">
    <subcellularLocation>
        <location evidence="1 8">Cell membrane</location>
        <topology evidence="1 8">Multi-pass membrane protein</topology>
    </subcellularLocation>
</comment>
<keyword evidence="4 8" id="KW-1003">Cell membrane</keyword>
<dbReference type="Pfam" id="PF01758">
    <property type="entry name" value="SBF"/>
    <property type="match status" value="1"/>
</dbReference>
<evidence type="ECO:0000313" key="11">
    <source>
        <dbReference type="Proteomes" id="UP001523550"/>
    </source>
</evidence>
<dbReference type="RefSeq" id="WP_253447328.1">
    <property type="nucleotide sequence ID" value="NZ_JALJYF010000001.1"/>
</dbReference>
<feature type="transmembrane region" description="Helical" evidence="9">
    <location>
        <begin position="89"/>
        <end position="113"/>
    </location>
</feature>
<protein>
    <submittedName>
        <fullName evidence="10">ACR3 family arsenite transporter</fullName>
    </submittedName>
</protein>
<comment type="caution">
    <text evidence="10">The sequence shown here is derived from an EMBL/GenBank/DDBJ whole genome shotgun (WGS) entry which is preliminary data.</text>
</comment>
<feature type="transmembrane region" description="Helical" evidence="9">
    <location>
        <begin position="192"/>
        <end position="215"/>
    </location>
</feature>
<sequence>MSQPEQTASQPTRKRLGLLDRFLTLWIFLAMGVGVVLSTIFPGLPDGLESMNIGETNIPIAIGLILMMYPPLARVRYHELPQVFRDWRVLSLSLVQNWLIGPVLMFALAVIFLRDHPEYMTGLILIGLARCIAMVIVWNQLAGGNNQYVAGLVAFNSLFQLAFFSVYAWFFLSVLPGWIGLGGQVIDVGFMTIAQAVLIYLGIPFLAGFLTRLWLTRRKGEDWYEKRFIPTISPLTLVALLFTIIAMFSLKGAAILELPLDALRIAVPLAIYFVTMFVVSFFMGRLIQADYPRTTAVAFTAASNNFELAIAVAIATFGLGSAVAFATIIGPLVEVPVLIALVNVALWLKRRYFNGADWRPMGQSAQTKREAQSHD</sequence>